<dbReference type="InterPro" id="IPR052367">
    <property type="entry name" value="Thiosulfate_ST/Rhodanese-like"/>
</dbReference>
<dbReference type="InterPro" id="IPR001763">
    <property type="entry name" value="Rhodanese-like_dom"/>
</dbReference>
<keyword evidence="2" id="KW-0808">Transferase</keyword>
<evidence type="ECO:0000313" key="2">
    <source>
        <dbReference type="EMBL" id="KAF1042826.1"/>
    </source>
</evidence>
<dbReference type="SUPFAM" id="SSF52821">
    <property type="entry name" value="Rhodanese/Cell cycle control phosphatase"/>
    <property type="match status" value="1"/>
</dbReference>
<dbReference type="Pfam" id="PF00581">
    <property type="entry name" value="Rhodanese"/>
    <property type="match status" value="1"/>
</dbReference>
<dbReference type="Proteomes" id="UP000462435">
    <property type="component" value="Unassembled WGS sequence"/>
</dbReference>
<dbReference type="PANTHER" id="PTHR45431">
    <property type="entry name" value="RHODANESE-LIKE DOMAIN-CONTAINING PROTEIN 15, CHLOROPLASTIC"/>
    <property type="match status" value="1"/>
</dbReference>
<evidence type="ECO:0000259" key="1">
    <source>
        <dbReference type="PROSITE" id="PS50206"/>
    </source>
</evidence>
<organism evidence="2 3">
    <name type="scientific">Herbaspirillum frisingense</name>
    <dbReference type="NCBI Taxonomy" id="92645"/>
    <lineage>
        <taxon>Bacteria</taxon>
        <taxon>Pseudomonadati</taxon>
        <taxon>Pseudomonadota</taxon>
        <taxon>Betaproteobacteria</taxon>
        <taxon>Burkholderiales</taxon>
        <taxon>Oxalobacteraceae</taxon>
        <taxon>Herbaspirillum</taxon>
    </lineage>
</organism>
<gene>
    <name evidence="2" type="primary">glpE_2</name>
    <name evidence="2" type="ORF">GAK35_02513</name>
</gene>
<reference evidence="3" key="1">
    <citation type="journal article" date="2020" name="MBio">
        <title>Horizontal gene transfer to a defensive symbiont with a reduced genome amongst a multipartite beetle microbiome.</title>
        <authorList>
            <person name="Waterworth S.C."/>
            <person name="Florez L.V."/>
            <person name="Rees E.R."/>
            <person name="Hertweck C."/>
            <person name="Kaltenpoth M."/>
            <person name="Kwan J.C."/>
        </authorList>
    </citation>
    <scope>NUCLEOTIDE SEQUENCE [LARGE SCALE GENOMIC DNA]</scope>
</reference>
<protein>
    <submittedName>
        <fullName evidence="2">Thiosulfate sulfurtransferase GlpE</fullName>
    </submittedName>
</protein>
<proteinExistence type="predicted"/>
<dbReference type="GO" id="GO:0016740">
    <property type="term" value="F:transferase activity"/>
    <property type="evidence" value="ECO:0007669"/>
    <property type="project" value="UniProtKB-KW"/>
</dbReference>
<dbReference type="PROSITE" id="PS50206">
    <property type="entry name" value="RHODANESE_3"/>
    <property type="match status" value="1"/>
</dbReference>
<comment type="caution">
    <text evidence="2">The sequence shown here is derived from an EMBL/GenBank/DDBJ whole genome shotgun (WGS) entry which is preliminary data.</text>
</comment>
<name>A0A7V8FW17_9BURK</name>
<dbReference type="AlphaFoldDB" id="A0A7V8FW17"/>
<evidence type="ECO:0000313" key="3">
    <source>
        <dbReference type="Proteomes" id="UP000462435"/>
    </source>
</evidence>
<dbReference type="SMART" id="SM00450">
    <property type="entry name" value="RHOD"/>
    <property type="match status" value="1"/>
</dbReference>
<dbReference type="InterPro" id="IPR036873">
    <property type="entry name" value="Rhodanese-like_dom_sf"/>
</dbReference>
<dbReference type="EMBL" id="WNDX01000073">
    <property type="protein sequence ID" value="KAF1042826.1"/>
    <property type="molecule type" value="Genomic_DNA"/>
</dbReference>
<sequence length="166" mass="17424">MSSTAPLSAVPASQPVPAELPPELAEIRAQAAAAGLPYAGGIAPRAAWELFSAGKALLVDVRSAEERKFVGHVPGTLHVAWATGTSLSRNPRFVRELESKIGGKEVPALLLCRSGKRSAAAAEAAAKAGLTCIFNVLEGFEGEIDASQQRGKTDGWRLRGLPWVQD</sequence>
<accession>A0A7V8FW17</accession>
<dbReference type="Gene3D" id="3.40.250.10">
    <property type="entry name" value="Rhodanese-like domain"/>
    <property type="match status" value="1"/>
</dbReference>
<dbReference type="PANTHER" id="PTHR45431:SF3">
    <property type="entry name" value="RHODANESE-LIKE DOMAIN-CONTAINING PROTEIN 15, CHLOROPLASTIC"/>
    <property type="match status" value="1"/>
</dbReference>
<feature type="domain" description="Rhodanese" evidence="1">
    <location>
        <begin position="52"/>
        <end position="165"/>
    </location>
</feature>